<dbReference type="eggNOG" id="COG1334">
    <property type="taxonomic scope" value="Bacteria"/>
</dbReference>
<organism evidence="2 3">
    <name type="scientific">Ureibacillus sinduriensis BLB-1 = JCM 15800</name>
    <dbReference type="NCBI Taxonomy" id="1384057"/>
    <lineage>
        <taxon>Bacteria</taxon>
        <taxon>Bacillati</taxon>
        <taxon>Bacillota</taxon>
        <taxon>Bacilli</taxon>
        <taxon>Bacillales</taxon>
        <taxon>Caryophanaceae</taxon>
        <taxon>Ureibacillus</taxon>
    </lineage>
</organism>
<dbReference type="STRING" id="1384057.CD33_06250"/>
<evidence type="ECO:0000256" key="1">
    <source>
        <dbReference type="SAM" id="MobiDB-lite"/>
    </source>
</evidence>
<comment type="caution">
    <text evidence="2">The sequence shown here is derived from an EMBL/GenBank/DDBJ whole genome shotgun (WGS) entry which is preliminary data.</text>
</comment>
<keyword evidence="2" id="KW-0282">Flagellum</keyword>
<dbReference type="PANTHER" id="PTHR37166">
    <property type="entry name" value="PROTEIN FLAG"/>
    <property type="match status" value="1"/>
</dbReference>
<dbReference type="AlphaFoldDB" id="A0A0A3INQ1"/>
<accession>A0A0A3INQ1</accession>
<feature type="compositionally biased region" description="Polar residues" evidence="1">
    <location>
        <begin position="1"/>
        <end position="22"/>
    </location>
</feature>
<gene>
    <name evidence="2" type="ORF">CD33_06250</name>
</gene>
<dbReference type="Proteomes" id="UP000030408">
    <property type="component" value="Unassembled WGS sequence"/>
</dbReference>
<dbReference type="Pfam" id="PF03646">
    <property type="entry name" value="FlaG"/>
    <property type="match status" value="1"/>
</dbReference>
<sequence length="122" mass="13976">MRISSQNVVESSTLTNAVQGSSKGMIEKQDSQDITSQVNEQSTEKLDITEEKLKQAVDSLNEFMEINHNSSKFVYHEGLDRYFVQVVNKDTEEVIKEIPPKKLLDAFYEMQKMVGMIVDEKI</sequence>
<keyword evidence="3" id="KW-1185">Reference proteome</keyword>
<dbReference type="Gene3D" id="3.30.160.170">
    <property type="entry name" value="FlaG-like"/>
    <property type="match status" value="1"/>
</dbReference>
<proteinExistence type="predicted"/>
<keyword evidence="2" id="KW-0969">Cilium</keyword>
<reference evidence="2 3" key="1">
    <citation type="submission" date="2014-02" db="EMBL/GenBank/DDBJ databases">
        <title>Draft genome sequence of Lysinibacillus sinduriensis JCM 15800.</title>
        <authorList>
            <person name="Zhang F."/>
            <person name="Wang G."/>
            <person name="Zhang L."/>
        </authorList>
    </citation>
    <scope>NUCLEOTIDE SEQUENCE [LARGE SCALE GENOMIC DNA]</scope>
    <source>
        <strain evidence="2 3">JCM 15800</strain>
    </source>
</reference>
<dbReference type="InterPro" id="IPR035924">
    <property type="entry name" value="FlaG-like_sf"/>
</dbReference>
<dbReference type="EMBL" id="JPVO01000045">
    <property type="protein sequence ID" value="KGR76467.1"/>
    <property type="molecule type" value="Genomic_DNA"/>
</dbReference>
<evidence type="ECO:0000313" key="2">
    <source>
        <dbReference type="EMBL" id="KGR76467.1"/>
    </source>
</evidence>
<keyword evidence="2" id="KW-0966">Cell projection</keyword>
<name>A0A0A3INQ1_9BACL</name>
<dbReference type="PANTHER" id="PTHR37166:SF1">
    <property type="entry name" value="PROTEIN FLAG"/>
    <property type="match status" value="1"/>
</dbReference>
<dbReference type="SUPFAM" id="SSF160214">
    <property type="entry name" value="FlaG-like"/>
    <property type="match status" value="1"/>
</dbReference>
<dbReference type="OrthoDB" id="9799867at2"/>
<dbReference type="RefSeq" id="WP_036199039.1">
    <property type="nucleotide sequence ID" value="NZ_AVCY01000011.1"/>
</dbReference>
<dbReference type="InterPro" id="IPR005186">
    <property type="entry name" value="FlaG"/>
</dbReference>
<protein>
    <submittedName>
        <fullName evidence="2">Flagellar protein FlaG</fullName>
    </submittedName>
</protein>
<evidence type="ECO:0000313" key="3">
    <source>
        <dbReference type="Proteomes" id="UP000030408"/>
    </source>
</evidence>
<feature type="region of interest" description="Disordered" evidence="1">
    <location>
        <begin position="1"/>
        <end position="49"/>
    </location>
</feature>
<feature type="compositionally biased region" description="Polar residues" evidence="1">
    <location>
        <begin position="32"/>
        <end position="41"/>
    </location>
</feature>